<evidence type="ECO:0000256" key="1">
    <source>
        <dbReference type="ARBA" id="ARBA00022676"/>
    </source>
</evidence>
<dbReference type="SUPFAM" id="SSF53756">
    <property type="entry name" value="UDP-Glycosyltransferase/glycogen phosphorylase"/>
    <property type="match status" value="1"/>
</dbReference>
<feature type="domain" description="Glycosyltransferase subfamily 4-like N-terminal" evidence="4">
    <location>
        <begin position="14"/>
        <end position="177"/>
    </location>
</feature>
<evidence type="ECO:0000313" key="6">
    <source>
        <dbReference type="Proteomes" id="UP000782312"/>
    </source>
</evidence>
<organism evidence="5 6">
    <name type="scientific">Tectimicrobiota bacterium</name>
    <dbReference type="NCBI Taxonomy" id="2528274"/>
    <lineage>
        <taxon>Bacteria</taxon>
        <taxon>Pseudomonadati</taxon>
        <taxon>Nitrospinota/Tectimicrobiota group</taxon>
        <taxon>Candidatus Tectimicrobiota</taxon>
    </lineage>
</organism>
<protein>
    <submittedName>
        <fullName evidence="5">Glycosyltransferase family 4 protein</fullName>
    </submittedName>
</protein>
<proteinExistence type="predicted"/>
<dbReference type="InterPro" id="IPR001296">
    <property type="entry name" value="Glyco_trans_1"/>
</dbReference>
<dbReference type="CDD" id="cd03801">
    <property type="entry name" value="GT4_PimA-like"/>
    <property type="match status" value="1"/>
</dbReference>
<dbReference type="PANTHER" id="PTHR12526:SF510">
    <property type="entry name" value="D-INOSITOL 3-PHOSPHATE GLYCOSYLTRANSFERASE"/>
    <property type="match status" value="1"/>
</dbReference>
<dbReference type="EMBL" id="JACPUR010000017">
    <property type="protein sequence ID" value="MBI3127315.1"/>
    <property type="molecule type" value="Genomic_DNA"/>
</dbReference>
<reference evidence="5" key="1">
    <citation type="submission" date="2020-07" db="EMBL/GenBank/DDBJ databases">
        <title>Huge and variable diversity of episymbiotic CPR bacteria and DPANN archaea in groundwater ecosystems.</title>
        <authorList>
            <person name="He C.Y."/>
            <person name="Keren R."/>
            <person name="Whittaker M."/>
            <person name="Farag I.F."/>
            <person name="Doudna J."/>
            <person name="Cate J.H.D."/>
            <person name="Banfield J.F."/>
        </authorList>
    </citation>
    <scope>NUCLEOTIDE SEQUENCE</scope>
    <source>
        <strain evidence="5">NC_groundwater_763_Ag_S-0.2um_68_21</strain>
    </source>
</reference>
<dbReference type="InterPro" id="IPR028098">
    <property type="entry name" value="Glyco_trans_4-like_N"/>
</dbReference>
<accession>A0A932MM68</accession>
<evidence type="ECO:0000256" key="2">
    <source>
        <dbReference type="ARBA" id="ARBA00022679"/>
    </source>
</evidence>
<dbReference type="AlphaFoldDB" id="A0A932MM68"/>
<keyword evidence="1" id="KW-0328">Glycosyltransferase</keyword>
<evidence type="ECO:0000259" key="4">
    <source>
        <dbReference type="Pfam" id="PF13439"/>
    </source>
</evidence>
<dbReference type="Pfam" id="PF13439">
    <property type="entry name" value="Glyco_transf_4"/>
    <property type="match status" value="1"/>
</dbReference>
<feature type="domain" description="Glycosyl transferase family 1" evidence="3">
    <location>
        <begin position="187"/>
        <end position="334"/>
    </location>
</feature>
<evidence type="ECO:0000313" key="5">
    <source>
        <dbReference type="EMBL" id="MBI3127315.1"/>
    </source>
</evidence>
<name>A0A932MM68_UNCTE</name>
<comment type="caution">
    <text evidence="5">The sequence shown here is derived from an EMBL/GenBank/DDBJ whole genome shotgun (WGS) entry which is preliminary data.</text>
</comment>
<keyword evidence="2" id="KW-0808">Transferase</keyword>
<dbReference type="Pfam" id="PF00534">
    <property type="entry name" value="Glycos_transf_1"/>
    <property type="match status" value="1"/>
</dbReference>
<dbReference type="Proteomes" id="UP000782312">
    <property type="component" value="Unassembled WGS sequence"/>
</dbReference>
<dbReference type="GO" id="GO:0016757">
    <property type="term" value="F:glycosyltransferase activity"/>
    <property type="evidence" value="ECO:0007669"/>
    <property type="project" value="UniProtKB-KW"/>
</dbReference>
<dbReference type="PANTHER" id="PTHR12526">
    <property type="entry name" value="GLYCOSYLTRANSFERASE"/>
    <property type="match status" value="1"/>
</dbReference>
<evidence type="ECO:0000259" key="3">
    <source>
        <dbReference type="Pfam" id="PF00534"/>
    </source>
</evidence>
<sequence>MKIALVRSAVHRHGGVERYVWLLARELAGRGHEVHLIARRCPELPHPSVRFHPVQVRGIFSFQKVLSFARGAQAALAREAFDVVHSCDRIFSCDIYRAGEGVHREWLEVSARHLPPWKRLPRRLDPLHAVLCRIERRLMAEGGARRVTAISKRGAEEIRRHFGLKDVPVIYNGVDPEEFAPPRAGEREAIRRRIGVPGGAWAVLYVGSGFFRKGLRHLIAGFARVEEKDSLLLVSGRGTIGPYRRLAERLGAAERVRFLGMEVPAPQLYRAADAFVFPTLYEPFGNVCLEALACGLPCVLSSMSGGAEIVTDGVDGLALREPTDPEEIARLIRRTREPGLAGAMGRAARALALRFSVGANADATEALYREVAAGKAAPRAEAR</sequence>
<gene>
    <name evidence="5" type="ORF">HYZ11_06900</name>
</gene>
<dbReference type="Gene3D" id="3.40.50.2000">
    <property type="entry name" value="Glycogen Phosphorylase B"/>
    <property type="match status" value="2"/>
</dbReference>